<accession>A0A377UXK9</accession>
<protein>
    <submittedName>
        <fullName evidence="2">Predicted periplasmic lipoprotein (DUF2291)</fullName>
    </submittedName>
</protein>
<proteinExistence type="predicted"/>
<gene>
    <name evidence="2" type="ORF">NCTC13443_02392</name>
</gene>
<dbReference type="PROSITE" id="PS51257">
    <property type="entry name" value="PROKAR_LIPOPROTEIN"/>
    <property type="match status" value="1"/>
</dbReference>
<feature type="signal peptide" evidence="1">
    <location>
        <begin position="1"/>
        <end position="21"/>
    </location>
</feature>
<dbReference type="Pfam" id="PF10054">
    <property type="entry name" value="DUF2291"/>
    <property type="match status" value="1"/>
</dbReference>
<dbReference type="InterPro" id="IPR014582">
    <property type="entry name" value="UCP033535_lipo"/>
</dbReference>
<sequence length="141" mass="15485">MMRLKQWGAVLMGCAALLLTACTVVDLDENGKPVLPADPNAKPSFDHLTPQQIAQQTWQSRVIDAANQHALDATALEKVRQASGATPQSVFVRLNSEVTGTDVSNPREQKLTLTLHGQPLVVQLGSCHERQRHSRCQRVQI</sequence>
<dbReference type="EMBL" id="UGKT01000001">
    <property type="protein sequence ID" value="STT02060.1"/>
    <property type="molecule type" value="Genomic_DNA"/>
</dbReference>
<dbReference type="AlphaFoldDB" id="A0A377UXK9"/>
<reference evidence="2 3" key="1">
    <citation type="submission" date="2018-06" db="EMBL/GenBank/DDBJ databases">
        <authorList>
            <consortium name="Pathogen Informatics"/>
            <person name="Doyle S."/>
        </authorList>
    </citation>
    <scope>NUCLEOTIDE SEQUENCE [LARGE SCALE GENOMIC DNA]</scope>
    <source>
        <strain evidence="2 3">NCTC13443</strain>
    </source>
</reference>
<evidence type="ECO:0000256" key="1">
    <source>
        <dbReference type="SAM" id="SignalP"/>
    </source>
</evidence>
<keyword evidence="2" id="KW-0449">Lipoprotein</keyword>
<keyword evidence="1" id="KW-0732">Signal</keyword>
<name>A0A377UXK9_KLEPN</name>
<dbReference type="Proteomes" id="UP000255518">
    <property type="component" value="Unassembled WGS sequence"/>
</dbReference>
<evidence type="ECO:0000313" key="3">
    <source>
        <dbReference type="Proteomes" id="UP000255518"/>
    </source>
</evidence>
<organism evidence="2 3">
    <name type="scientific">Klebsiella pneumoniae</name>
    <dbReference type="NCBI Taxonomy" id="573"/>
    <lineage>
        <taxon>Bacteria</taxon>
        <taxon>Pseudomonadati</taxon>
        <taxon>Pseudomonadota</taxon>
        <taxon>Gammaproteobacteria</taxon>
        <taxon>Enterobacterales</taxon>
        <taxon>Enterobacteriaceae</taxon>
        <taxon>Klebsiella/Raoultella group</taxon>
        <taxon>Klebsiella</taxon>
        <taxon>Klebsiella pneumoniae complex</taxon>
    </lineage>
</organism>
<feature type="chain" id="PRO_5016787929" evidence="1">
    <location>
        <begin position="22"/>
        <end position="141"/>
    </location>
</feature>
<evidence type="ECO:0000313" key="2">
    <source>
        <dbReference type="EMBL" id="STT02060.1"/>
    </source>
</evidence>